<proteinExistence type="predicted"/>
<comment type="caution">
    <text evidence="1">The sequence shown here is derived from an EMBL/GenBank/DDBJ whole genome shotgun (WGS) entry which is preliminary data.</text>
</comment>
<dbReference type="Proteomes" id="UP001501427">
    <property type="component" value="Unassembled WGS sequence"/>
</dbReference>
<accession>A0ABP3R7V2</accession>
<keyword evidence="2" id="KW-1185">Reference proteome</keyword>
<reference evidence="2" key="1">
    <citation type="journal article" date="2019" name="Int. J. Syst. Evol. Microbiol.">
        <title>The Global Catalogue of Microorganisms (GCM) 10K type strain sequencing project: providing services to taxonomists for standard genome sequencing and annotation.</title>
        <authorList>
            <consortium name="The Broad Institute Genomics Platform"/>
            <consortium name="The Broad Institute Genome Sequencing Center for Infectious Disease"/>
            <person name="Wu L."/>
            <person name="Ma J."/>
        </authorList>
    </citation>
    <scope>NUCLEOTIDE SEQUENCE [LARGE SCALE GENOMIC DNA]</scope>
    <source>
        <strain evidence="2">JCM 10667</strain>
    </source>
</reference>
<name>A0ABP3R7V2_9ACTN</name>
<protein>
    <submittedName>
        <fullName evidence="1">Uncharacterized protein</fullName>
    </submittedName>
</protein>
<organism evidence="1 2">
    <name type="scientific">Actinomadura livida</name>
    <dbReference type="NCBI Taxonomy" id="79909"/>
    <lineage>
        <taxon>Bacteria</taxon>
        <taxon>Bacillati</taxon>
        <taxon>Actinomycetota</taxon>
        <taxon>Actinomycetes</taxon>
        <taxon>Streptosporangiales</taxon>
        <taxon>Thermomonosporaceae</taxon>
        <taxon>Actinomadura</taxon>
    </lineage>
</organism>
<sequence>MSGPPSPSGVFGEYIENGGGAMAENSSRAPGPAVDLTRIYARAARPGAPLARFPPGSPGALH</sequence>
<dbReference type="EMBL" id="BAAAHD010000123">
    <property type="protein sequence ID" value="GAA0602187.1"/>
    <property type="molecule type" value="Genomic_DNA"/>
</dbReference>
<gene>
    <name evidence="1" type="ORF">GCM10009546_74360</name>
</gene>
<evidence type="ECO:0000313" key="2">
    <source>
        <dbReference type="Proteomes" id="UP001501427"/>
    </source>
</evidence>
<evidence type="ECO:0000313" key="1">
    <source>
        <dbReference type="EMBL" id="GAA0602187.1"/>
    </source>
</evidence>